<dbReference type="SUPFAM" id="SSF56784">
    <property type="entry name" value="HAD-like"/>
    <property type="match status" value="1"/>
</dbReference>
<dbReference type="InterPro" id="IPR036412">
    <property type="entry name" value="HAD-like_sf"/>
</dbReference>
<accession>A0A6C0LBK5</accession>
<name>A0A6C0LBK5_9ZZZZ</name>
<organism evidence="1">
    <name type="scientific">viral metagenome</name>
    <dbReference type="NCBI Taxonomy" id="1070528"/>
    <lineage>
        <taxon>unclassified sequences</taxon>
        <taxon>metagenomes</taxon>
        <taxon>organismal metagenomes</taxon>
    </lineage>
</organism>
<reference evidence="1" key="1">
    <citation type="journal article" date="2020" name="Nature">
        <title>Giant virus diversity and host interactions through global metagenomics.</title>
        <authorList>
            <person name="Schulz F."/>
            <person name="Roux S."/>
            <person name="Paez-Espino D."/>
            <person name="Jungbluth S."/>
            <person name="Walsh D.A."/>
            <person name="Denef V.J."/>
            <person name="McMahon K.D."/>
            <person name="Konstantinidis K.T."/>
            <person name="Eloe-Fadrosh E.A."/>
            <person name="Kyrpides N.C."/>
            <person name="Woyke T."/>
        </authorList>
    </citation>
    <scope>NUCLEOTIDE SEQUENCE</scope>
    <source>
        <strain evidence="1">GVMAG-M-3300027763-16</strain>
    </source>
</reference>
<dbReference type="Gene3D" id="3.40.50.1000">
    <property type="entry name" value="HAD superfamily/HAD-like"/>
    <property type="match status" value="1"/>
</dbReference>
<protein>
    <recommendedName>
        <fullName evidence="2">FCP1 homology domain-containing protein</fullName>
    </recommendedName>
</protein>
<evidence type="ECO:0000313" key="1">
    <source>
        <dbReference type="EMBL" id="QHU27445.1"/>
    </source>
</evidence>
<dbReference type="EMBL" id="MN740456">
    <property type="protein sequence ID" value="QHU27445.1"/>
    <property type="molecule type" value="Genomic_DNA"/>
</dbReference>
<proteinExistence type="predicted"/>
<sequence>MKKLPFIIIFDIDQTIIGDIRMVSKEMALLEYIYNICKKKGINAKCPSMDLVDMQDELKNGLLRPNVRDFINFCNKKFKNAEVFFYTNSTYSWTNSFLGKNIEKALKIKINRPFFTRENSMMITMKKSLANIYPTIINSLIKKYPSLNNGDMADYILNNRTIFVDDIKDNIFAYTNRQLVCPAYNYWGYYDIYEKCITKYKMDPQIFNDKDILKYMSDNNLHVHNNNGNDWQKNKEFIAIANMYNYKYTEIIRIKNTDMYYKDLIAELTKKSIKDECLTDKNIMMLNNKLQTSKVVV</sequence>
<evidence type="ECO:0008006" key="2">
    <source>
        <dbReference type="Google" id="ProtNLM"/>
    </source>
</evidence>
<dbReference type="InterPro" id="IPR023214">
    <property type="entry name" value="HAD_sf"/>
</dbReference>
<dbReference type="AlphaFoldDB" id="A0A6C0LBK5"/>